<evidence type="ECO:0000313" key="4">
    <source>
        <dbReference type="Proteomes" id="UP000236379"/>
    </source>
</evidence>
<gene>
    <name evidence="3" type="ORF">CVO96_16905</name>
</gene>
<accession>A0A2K3USX8</accession>
<evidence type="ECO:0000313" key="3">
    <source>
        <dbReference type="EMBL" id="PNY79644.1"/>
    </source>
</evidence>
<dbReference type="Gene3D" id="3.20.80.10">
    <property type="entry name" value="Regulatory factor, effector binding domain"/>
    <property type="match status" value="1"/>
</dbReference>
<keyword evidence="1" id="KW-0238">DNA-binding</keyword>
<evidence type="ECO:0000256" key="1">
    <source>
        <dbReference type="ARBA" id="ARBA00023125"/>
    </source>
</evidence>
<sequence length="299" mass="34296">MWNESARRPASLLTIGRFSVMVGLSARMLRFYELQQLLAPAHIDPQSKYRYYHPDQFTRAVYIRLLRNLDMPLRDIRRFLDEPDLPAAVAQLGEHRGRIAEKIVVYEHSLEVLRSMEARPGQLYPVREVRVEAQTALCLRFCIPIHRKDQTRTFALGRLREALVRVGARAAGPCFSSNDLLPARDPLEASRRELQGDPFEERPHLFGVPVVGATEPPEGFELCWTEPHQALSTLNVGGYEPIHLALQSLFHHAAQADLTLSTHYRELYWTSPLDTPRKEHYRTEVQLMIAPASLRRPPP</sequence>
<evidence type="ECO:0000259" key="2">
    <source>
        <dbReference type="PROSITE" id="PS50937"/>
    </source>
</evidence>
<dbReference type="EMBL" id="PPPD01000002">
    <property type="protein sequence ID" value="PNY79644.1"/>
    <property type="molecule type" value="Genomic_DNA"/>
</dbReference>
<proteinExistence type="predicted"/>
<protein>
    <recommendedName>
        <fullName evidence="2">HTH merR-type domain-containing protein</fullName>
    </recommendedName>
</protein>
<dbReference type="OrthoDB" id="9814833at2"/>
<dbReference type="Gene3D" id="1.10.1660.10">
    <property type="match status" value="1"/>
</dbReference>
<dbReference type="InterPro" id="IPR009061">
    <property type="entry name" value="DNA-bd_dom_put_sf"/>
</dbReference>
<dbReference type="PANTHER" id="PTHR30204:SF97">
    <property type="entry name" value="MERR FAMILY REGULATORY PROTEIN"/>
    <property type="match status" value="1"/>
</dbReference>
<dbReference type="AlphaFoldDB" id="A0A2K3USX8"/>
<dbReference type="GO" id="GO:0003700">
    <property type="term" value="F:DNA-binding transcription factor activity"/>
    <property type="evidence" value="ECO:0007669"/>
    <property type="project" value="InterPro"/>
</dbReference>
<dbReference type="Proteomes" id="UP000236379">
    <property type="component" value="Unassembled WGS sequence"/>
</dbReference>
<organism evidence="3 4">
    <name type="scientific">Deinococcus koreensis</name>
    <dbReference type="NCBI Taxonomy" id="2054903"/>
    <lineage>
        <taxon>Bacteria</taxon>
        <taxon>Thermotogati</taxon>
        <taxon>Deinococcota</taxon>
        <taxon>Deinococci</taxon>
        <taxon>Deinococcales</taxon>
        <taxon>Deinococcaceae</taxon>
        <taxon>Deinococcus</taxon>
    </lineage>
</organism>
<dbReference type="SMART" id="SM00422">
    <property type="entry name" value="HTH_MERR"/>
    <property type="match status" value="1"/>
</dbReference>
<name>A0A2K3USX8_9DEIO</name>
<reference evidence="3 4" key="1">
    <citation type="submission" date="2018-01" db="EMBL/GenBank/DDBJ databases">
        <title>Deinococcus koreensis sp. nov., a radiation-resistant bacterium isolated from river water.</title>
        <authorList>
            <person name="Choi A."/>
        </authorList>
    </citation>
    <scope>NUCLEOTIDE SEQUENCE [LARGE SCALE GENOMIC DNA]</scope>
    <source>
        <strain evidence="3 4">SJW1-2</strain>
    </source>
</reference>
<dbReference type="PROSITE" id="PS50937">
    <property type="entry name" value="HTH_MERR_2"/>
    <property type="match status" value="1"/>
</dbReference>
<dbReference type="SUPFAM" id="SSF46955">
    <property type="entry name" value="Putative DNA-binding domain"/>
    <property type="match status" value="1"/>
</dbReference>
<comment type="caution">
    <text evidence="3">The sequence shown here is derived from an EMBL/GenBank/DDBJ whole genome shotgun (WGS) entry which is preliminary data.</text>
</comment>
<keyword evidence="4" id="KW-1185">Reference proteome</keyword>
<dbReference type="InterPro" id="IPR047057">
    <property type="entry name" value="MerR_fam"/>
</dbReference>
<dbReference type="PANTHER" id="PTHR30204">
    <property type="entry name" value="REDOX-CYCLING DRUG-SENSING TRANSCRIPTIONAL ACTIVATOR SOXR"/>
    <property type="match status" value="1"/>
</dbReference>
<dbReference type="PROSITE" id="PS00552">
    <property type="entry name" value="HTH_MERR_1"/>
    <property type="match status" value="1"/>
</dbReference>
<dbReference type="GO" id="GO:0003677">
    <property type="term" value="F:DNA binding"/>
    <property type="evidence" value="ECO:0007669"/>
    <property type="project" value="UniProtKB-KW"/>
</dbReference>
<dbReference type="Pfam" id="PF13411">
    <property type="entry name" value="MerR_1"/>
    <property type="match status" value="1"/>
</dbReference>
<dbReference type="InterPro" id="IPR011256">
    <property type="entry name" value="Reg_factor_effector_dom_sf"/>
</dbReference>
<feature type="domain" description="HTH merR-type" evidence="2">
    <location>
        <begin position="12"/>
        <end position="82"/>
    </location>
</feature>
<dbReference type="InterPro" id="IPR000551">
    <property type="entry name" value="MerR-type_HTH_dom"/>
</dbReference>
<dbReference type="RefSeq" id="WP_103313628.1">
    <property type="nucleotide sequence ID" value="NZ_PPPD01000002.1"/>
</dbReference>